<evidence type="ECO:0000256" key="9">
    <source>
        <dbReference type="ARBA" id="ARBA00022692"/>
    </source>
</evidence>
<evidence type="ECO:0000313" key="23">
    <source>
        <dbReference type="Proteomes" id="UP001597295"/>
    </source>
</evidence>
<evidence type="ECO:0000313" key="22">
    <source>
        <dbReference type="EMBL" id="MFD2264991.1"/>
    </source>
</evidence>
<evidence type="ECO:0000256" key="13">
    <source>
        <dbReference type="ARBA" id="ARBA00022982"/>
    </source>
</evidence>
<sequence>MPTKIEKDLVTGTDTTGHEWDGIKELNTPLPRWWLYSLYATVIWGLVWSVLYPTWPGITGYFSGFIGGTQREEIAVVMANVAAERAPMVKKIAETSIADIRKDPDLAAFAMTGGKQIFGDNCAPCHGPGGGGRVGGFPSLADDDWLWGGSDEAILATIRHGIRNGSAEARDSVMPRFGIDGMLQDKEIAAIADQVLALGKGNAGTAVGAKLYADNCAACHGDSGHGNAELGAPNLVDAVWLYGGSRAQIIQQISAPRLGVMPAWGTRLDPAAVKMLTFYVHSLGGGK</sequence>
<evidence type="ECO:0000256" key="15">
    <source>
        <dbReference type="ARBA" id="ARBA00023002"/>
    </source>
</evidence>
<name>A0ABW5DYD4_9PROT</name>
<keyword evidence="15 19" id="KW-0560">Oxidoreductase</keyword>
<dbReference type="PROSITE" id="PS51007">
    <property type="entry name" value="CYTC"/>
    <property type="match status" value="2"/>
</dbReference>
<keyword evidence="18 19" id="KW-0472">Membrane</keyword>
<dbReference type="InterPro" id="IPR004678">
    <property type="entry name" value="Cyt_c_oxidase_cbb3_su3"/>
</dbReference>
<keyword evidence="9 20" id="KW-0812">Transmembrane</keyword>
<dbReference type="InterPro" id="IPR032858">
    <property type="entry name" value="CcoP_N"/>
</dbReference>
<comment type="subunit">
    <text evidence="19">Component of the cbb3-type cytochrome c oxidase.</text>
</comment>
<keyword evidence="4 19" id="KW-0813">Transport</keyword>
<proteinExistence type="inferred from homology"/>
<feature type="domain" description="Cytochrome c" evidence="21">
    <location>
        <begin position="109"/>
        <end position="199"/>
    </location>
</feature>
<evidence type="ECO:0000256" key="11">
    <source>
        <dbReference type="ARBA" id="ARBA00022737"/>
    </source>
</evidence>
<comment type="similarity">
    <text evidence="3 19">Belongs to the CcoP / FixP family.</text>
</comment>
<evidence type="ECO:0000256" key="8">
    <source>
        <dbReference type="ARBA" id="ARBA00022660"/>
    </source>
</evidence>
<keyword evidence="23" id="KW-1185">Reference proteome</keyword>
<evidence type="ECO:0000259" key="21">
    <source>
        <dbReference type="PROSITE" id="PS51007"/>
    </source>
</evidence>
<dbReference type="InterPro" id="IPR050597">
    <property type="entry name" value="Cytochrome_c_Oxidase_Subunit"/>
</dbReference>
<keyword evidence="10 19" id="KW-0479">Metal-binding</keyword>
<evidence type="ECO:0000256" key="1">
    <source>
        <dbReference type="ARBA" id="ARBA00004533"/>
    </source>
</evidence>
<dbReference type="Pfam" id="PF13442">
    <property type="entry name" value="Cytochrome_CBB3"/>
    <property type="match status" value="2"/>
</dbReference>
<keyword evidence="7 19" id="KW-0349">Heme</keyword>
<dbReference type="EMBL" id="JBHUIP010000014">
    <property type="protein sequence ID" value="MFD2264991.1"/>
    <property type="molecule type" value="Genomic_DNA"/>
</dbReference>
<dbReference type="Gene3D" id="6.10.280.130">
    <property type="match status" value="1"/>
</dbReference>
<dbReference type="PANTHER" id="PTHR33751">
    <property type="entry name" value="CBB3-TYPE CYTOCHROME C OXIDASE SUBUNIT FIXP"/>
    <property type="match status" value="1"/>
</dbReference>
<dbReference type="InterPro" id="IPR008168">
    <property type="entry name" value="Cyt_C_IC"/>
</dbReference>
<evidence type="ECO:0000256" key="5">
    <source>
        <dbReference type="ARBA" id="ARBA00022475"/>
    </source>
</evidence>
<evidence type="ECO:0000256" key="4">
    <source>
        <dbReference type="ARBA" id="ARBA00022448"/>
    </source>
</evidence>
<gene>
    <name evidence="22" type="primary">ccoP</name>
    <name evidence="22" type="ORF">ACFSM5_18955</name>
</gene>
<keyword evidence="14 20" id="KW-1133">Transmembrane helix</keyword>
<reference evidence="23" key="1">
    <citation type="journal article" date="2019" name="Int. J. Syst. Evol. Microbiol.">
        <title>The Global Catalogue of Microorganisms (GCM) 10K type strain sequencing project: providing services to taxonomists for standard genome sequencing and annotation.</title>
        <authorList>
            <consortium name="The Broad Institute Genomics Platform"/>
            <consortium name="The Broad Institute Genome Sequencing Center for Infectious Disease"/>
            <person name="Wu L."/>
            <person name="Ma J."/>
        </authorList>
    </citation>
    <scope>NUCLEOTIDE SEQUENCE [LARGE SCALE GENOMIC DNA]</scope>
    <source>
        <strain evidence="23">CGMCC 1.19062</strain>
    </source>
</reference>
<comment type="pathway">
    <text evidence="2 19">Energy metabolism; oxidative phosphorylation.</text>
</comment>
<keyword evidence="5 19" id="KW-1003">Cell membrane</keyword>
<evidence type="ECO:0000256" key="20">
    <source>
        <dbReference type="SAM" id="Phobius"/>
    </source>
</evidence>
<evidence type="ECO:0000256" key="10">
    <source>
        <dbReference type="ARBA" id="ARBA00022723"/>
    </source>
</evidence>
<evidence type="ECO:0000256" key="12">
    <source>
        <dbReference type="ARBA" id="ARBA00022781"/>
    </source>
</evidence>
<evidence type="ECO:0000256" key="16">
    <source>
        <dbReference type="ARBA" id="ARBA00023004"/>
    </source>
</evidence>
<accession>A0ABW5DYD4</accession>
<keyword evidence="16 19" id="KW-0408">Iron</keyword>
<dbReference type="InterPro" id="IPR009056">
    <property type="entry name" value="Cyt_c-like_dom"/>
</dbReference>
<evidence type="ECO:0000256" key="3">
    <source>
        <dbReference type="ARBA" id="ARBA00006113"/>
    </source>
</evidence>
<feature type="transmembrane region" description="Helical" evidence="20">
    <location>
        <begin position="33"/>
        <end position="52"/>
    </location>
</feature>
<comment type="caution">
    <text evidence="22">The sequence shown here is derived from an EMBL/GenBank/DDBJ whole genome shotgun (WGS) entry which is preliminary data.</text>
</comment>
<keyword evidence="17 19" id="KW-0406">Ion transport</keyword>
<evidence type="ECO:0000256" key="6">
    <source>
        <dbReference type="ARBA" id="ARBA00022519"/>
    </source>
</evidence>
<evidence type="ECO:0000256" key="7">
    <source>
        <dbReference type="ARBA" id="ARBA00022617"/>
    </source>
</evidence>
<dbReference type="NCBIfam" id="TIGR00782">
    <property type="entry name" value="ccoP"/>
    <property type="match status" value="1"/>
</dbReference>
<organism evidence="22 23">
    <name type="scientific">Lacibacterium aquatile</name>
    <dbReference type="NCBI Taxonomy" id="1168082"/>
    <lineage>
        <taxon>Bacteria</taxon>
        <taxon>Pseudomonadati</taxon>
        <taxon>Pseudomonadota</taxon>
        <taxon>Alphaproteobacteria</taxon>
        <taxon>Rhodospirillales</taxon>
        <taxon>Rhodospirillaceae</taxon>
    </lineage>
</organism>
<keyword evidence="11" id="KW-0677">Repeat</keyword>
<evidence type="ECO:0000256" key="18">
    <source>
        <dbReference type="ARBA" id="ARBA00023136"/>
    </source>
</evidence>
<evidence type="ECO:0000256" key="2">
    <source>
        <dbReference type="ARBA" id="ARBA00004673"/>
    </source>
</evidence>
<dbReference type="SUPFAM" id="SSF46626">
    <property type="entry name" value="Cytochrome c"/>
    <property type="match status" value="2"/>
</dbReference>
<protein>
    <recommendedName>
        <fullName evidence="19">Cbb3-type cytochrome c oxidase subunit</fullName>
    </recommendedName>
</protein>
<comment type="subcellular location">
    <subcellularLocation>
        <location evidence="1 19">Cell inner membrane</location>
    </subcellularLocation>
</comment>
<feature type="domain" description="Cytochrome c" evidence="21">
    <location>
        <begin position="203"/>
        <end position="284"/>
    </location>
</feature>
<dbReference type="RefSeq" id="WP_379878158.1">
    <property type="nucleotide sequence ID" value="NZ_JBHUIP010000014.1"/>
</dbReference>
<evidence type="ECO:0000256" key="19">
    <source>
        <dbReference type="PIRNR" id="PIRNR000006"/>
    </source>
</evidence>
<dbReference type="Proteomes" id="UP001597295">
    <property type="component" value="Unassembled WGS sequence"/>
</dbReference>
<dbReference type="PIRSF" id="PIRSF000006">
    <property type="entry name" value="Cbb3-Cox_fixP"/>
    <property type="match status" value="1"/>
</dbReference>
<keyword evidence="13 19" id="KW-0249">Electron transport</keyword>
<keyword evidence="8 19" id="KW-0679">Respiratory chain</keyword>
<evidence type="ECO:0000256" key="14">
    <source>
        <dbReference type="ARBA" id="ARBA00022989"/>
    </source>
</evidence>
<evidence type="ECO:0000256" key="17">
    <source>
        <dbReference type="ARBA" id="ARBA00023065"/>
    </source>
</evidence>
<comment type="cofactor">
    <cofactor evidence="19">
        <name>heme c</name>
        <dbReference type="ChEBI" id="CHEBI:61717"/>
    </cofactor>
    <text evidence="19">Binds 2 heme C groups per subunit.</text>
</comment>
<dbReference type="InterPro" id="IPR038414">
    <property type="entry name" value="CcoP_N_sf"/>
</dbReference>
<dbReference type="Gene3D" id="1.10.760.10">
    <property type="entry name" value="Cytochrome c-like domain"/>
    <property type="match status" value="2"/>
</dbReference>
<dbReference type="Pfam" id="PF14715">
    <property type="entry name" value="FixP_N"/>
    <property type="match status" value="1"/>
</dbReference>
<keyword evidence="12 19" id="KW-0375">Hydrogen ion transport</keyword>
<dbReference type="PRINTS" id="PR00605">
    <property type="entry name" value="CYTCHROMECIC"/>
</dbReference>
<dbReference type="PANTHER" id="PTHR33751:SF1">
    <property type="entry name" value="CBB3-TYPE CYTOCHROME C OXIDASE SUBUNIT FIXP"/>
    <property type="match status" value="1"/>
</dbReference>
<dbReference type="InterPro" id="IPR036909">
    <property type="entry name" value="Cyt_c-like_dom_sf"/>
</dbReference>
<comment type="function">
    <text evidence="19">C-type cytochrome. Part of the cbb3-type cytochrome c oxidase complex.</text>
</comment>
<keyword evidence="6 19" id="KW-0997">Cell inner membrane</keyword>